<dbReference type="InterPro" id="IPR014726">
    <property type="entry name" value="Ribosomal_uL2_dom3"/>
</dbReference>
<sequence length="340" mass="37998">MRMFRSLAVGKFPLPFLLDCRRYANCYSPFVKRNVVPLSNFDSFSPKAQLVYPPVLSSFTMTKQKQLEKLLNTVDAYPTLFKGRVIRPLSCRRVKHSGRNATGQLTVRHRGGGHLQRLRFIDFKRGRKDIFATVLRIEYDPVRTAHIALIQYDDGVLSYILAAHTCRPGQRLLASKEASILPGNALPLSKIPVGTIVHNIELKSGHGGQINRAAGTFATLLSKDADYATLRLNSTEVRKFHLECWATIGQVSNIYQSARILGKAGVSRWLGRRPSVRGVAMTPDAHPHGGGTSDKHTKRPPVSPWGIHRSGYKTRSKHKPLGLIMRRKLSGRAQKKYGTT</sequence>
<dbReference type="NCBIfam" id="TIGR01171">
    <property type="entry name" value="rplB_bact"/>
    <property type="match status" value="1"/>
</dbReference>
<protein>
    <submittedName>
        <fullName evidence="7">LSU ribosomal protein L2P</fullName>
    </submittedName>
</protein>
<dbReference type="EMBL" id="JADAQX010000125">
    <property type="protein sequence ID" value="KAF8821801.1"/>
    <property type="molecule type" value="Genomic_DNA"/>
</dbReference>
<comment type="caution">
    <text evidence="7">The sequence shown here is derived from an EMBL/GenBank/DDBJ whole genome shotgun (WGS) entry which is preliminary data.</text>
</comment>
<dbReference type="SMART" id="SM01383">
    <property type="entry name" value="Ribosomal_L2"/>
    <property type="match status" value="1"/>
</dbReference>
<keyword evidence="2 7" id="KW-0689">Ribosomal protein</keyword>
<organism evidence="7 8">
    <name type="scientific">Cardiosporidium cionae</name>
    <dbReference type="NCBI Taxonomy" id="476202"/>
    <lineage>
        <taxon>Eukaryota</taxon>
        <taxon>Sar</taxon>
        <taxon>Alveolata</taxon>
        <taxon>Apicomplexa</taxon>
        <taxon>Aconoidasida</taxon>
        <taxon>Nephromycida</taxon>
        <taxon>Cardiosporidium</taxon>
    </lineage>
</organism>
<gene>
    <name evidence="7" type="ORF">IE077_001539</name>
</gene>
<evidence type="ECO:0000256" key="4">
    <source>
        <dbReference type="SAM" id="MobiDB-lite"/>
    </source>
</evidence>
<dbReference type="Gene3D" id="2.40.50.140">
    <property type="entry name" value="Nucleic acid-binding proteins"/>
    <property type="match status" value="1"/>
</dbReference>
<dbReference type="InterPro" id="IPR012340">
    <property type="entry name" value="NA-bd_OB-fold"/>
</dbReference>
<evidence type="ECO:0000313" key="8">
    <source>
        <dbReference type="Proteomes" id="UP000823046"/>
    </source>
</evidence>
<dbReference type="InterPro" id="IPR005880">
    <property type="entry name" value="Ribosomal_uL2_bac/org-type"/>
</dbReference>
<feature type="domain" description="Large ribosomal subunit protein uL2 C-terminal" evidence="5">
    <location>
        <begin position="180"/>
        <end position="308"/>
    </location>
</feature>
<evidence type="ECO:0000313" key="7">
    <source>
        <dbReference type="EMBL" id="KAF8821801.1"/>
    </source>
</evidence>
<dbReference type="PANTHER" id="PTHR13691">
    <property type="entry name" value="RIBOSOMAL PROTEIN L2"/>
    <property type="match status" value="1"/>
</dbReference>
<feature type="domain" description="Large ribosomal subunit protein uL2 RNA-binding" evidence="6">
    <location>
        <begin position="98"/>
        <end position="174"/>
    </location>
</feature>
<evidence type="ECO:0000256" key="2">
    <source>
        <dbReference type="ARBA" id="ARBA00022980"/>
    </source>
</evidence>
<evidence type="ECO:0000259" key="6">
    <source>
        <dbReference type="SMART" id="SM01383"/>
    </source>
</evidence>
<accession>A0ABQ7JCU2</accession>
<dbReference type="Gene3D" id="2.30.30.30">
    <property type="match status" value="1"/>
</dbReference>
<name>A0ABQ7JCU2_9APIC</name>
<dbReference type="PANTHER" id="PTHR13691:SF5">
    <property type="entry name" value="LARGE RIBOSOMAL SUBUNIT PROTEIN UL2M"/>
    <property type="match status" value="1"/>
</dbReference>
<feature type="region of interest" description="Disordered" evidence="4">
    <location>
        <begin position="278"/>
        <end position="311"/>
    </location>
</feature>
<dbReference type="Proteomes" id="UP000823046">
    <property type="component" value="Unassembled WGS sequence"/>
</dbReference>
<dbReference type="Pfam" id="PF00181">
    <property type="entry name" value="Ribosomal_L2_N"/>
    <property type="match status" value="1"/>
</dbReference>
<dbReference type="InterPro" id="IPR008991">
    <property type="entry name" value="Translation_prot_SH3-like_sf"/>
</dbReference>
<dbReference type="SMART" id="SM01382">
    <property type="entry name" value="Ribosomal_L2_C"/>
    <property type="match status" value="1"/>
</dbReference>
<keyword evidence="3" id="KW-0687">Ribonucleoprotein</keyword>
<evidence type="ECO:0000259" key="5">
    <source>
        <dbReference type="SMART" id="SM01382"/>
    </source>
</evidence>
<dbReference type="InterPro" id="IPR022669">
    <property type="entry name" value="Ribosomal_uL2_C"/>
</dbReference>
<dbReference type="InterPro" id="IPR022666">
    <property type="entry name" value="Ribosomal_uL2_RNA-bd_dom"/>
</dbReference>
<evidence type="ECO:0000256" key="1">
    <source>
        <dbReference type="ARBA" id="ARBA00005636"/>
    </source>
</evidence>
<dbReference type="GO" id="GO:0005840">
    <property type="term" value="C:ribosome"/>
    <property type="evidence" value="ECO:0007669"/>
    <property type="project" value="UniProtKB-KW"/>
</dbReference>
<dbReference type="InterPro" id="IPR014722">
    <property type="entry name" value="Rib_uL2_dom2"/>
</dbReference>
<dbReference type="Pfam" id="PF03947">
    <property type="entry name" value="Ribosomal_L2_C"/>
    <property type="match status" value="1"/>
</dbReference>
<dbReference type="SUPFAM" id="SSF50104">
    <property type="entry name" value="Translation proteins SH3-like domain"/>
    <property type="match status" value="1"/>
</dbReference>
<evidence type="ECO:0000256" key="3">
    <source>
        <dbReference type="ARBA" id="ARBA00023274"/>
    </source>
</evidence>
<dbReference type="Gene3D" id="4.10.950.10">
    <property type="entry name" value="Ribosomal protein L2, domain 3"/>
    <property type="match status" value="1"/>
</dbReference>
<comment type="similarity">
    <text evidence="1">Belongs to the universal ribosomal protein uL2 family.</text>
</comment>
<proteinExistence type="inferred from homology"/>
<reference evidence="7 8" key="1">
    <citation type="journal article" date="2020" name="bioRxiv">
        <title>Metabolic contributions of an alphaproteobacterial endosymbiont in the apicomplexan Cardiosporidium cionae.</title>
        <authorList>
            <person name="Hunter E.S."/>
            <person name="Paight C.J."/>
            <person name="Lane C.E."/>
        </authorList>
    </citation>
    <scope>NUCLEOTIDE SEQUENCE [LARGE SCALE GENOMIC DNA]</scope>
    <source>
        <strain evidence="7">ESH_2018</strain>
    </source>
</reference>
<keyword evidence="8" id="KW-1185">Reference proteome</keyword>
<dbReference type="SUPFAM" id="SSF50249">
    <property type="entry name" value="Nucleic acid-binding proteins"/>
    <property type="match status" value="1"/>
</dbReference>
<dbReference type="InterPro" id="IPR002171">
    <property type="entry name" value="Ribosomal_uL2"/>
</dbReference>